<dbReference type="InterPro" id="IPR045851">
    <property type="entry name" value="AMP-bd_C_sf"/>
</dbReference>
<keyword evidence="3" id="KW-1185">Reference proteome</keyword>
<accession>A0ABP4KBD1</accession>
<dbReference type="InterPro" id="IPR025110">
    <property type="entry name" value="AMP-bd_C"/>
</dbReference>
<dbReference type="Pfam" id="PF13193">
    <property type="entry name" value="AMP-binding_C"/>
    <property type="match status" value="1"/>
</dbReference>
<protein>
    <recommendedName>
        <fullName evidence="1">AMP-binding enzyme C-terminal domain-containing protein</fullName>
    </recommendedName>
</protein>
<reference evidence="3" key="1">
    <citation type="journal article" date="2019" name="Int. J. Syst. Evol. Microbiol.">
        <title>The Global Catalogue of Microorganisms (GCM) 10K type strain sequencing project: providing services to taxonomists for standard genome sequencing and annotation.</title>
        <authorList>
            <consortium name="The Broad Institute Genomics Platform"/>
            <consortium name="The Broad Institute Genome Sequencing Center for Infectious Disease"/>
            <person name="Wu L."/>
            <person name="Ma J."/>
        </authorList>
    </citation>
    <scope>NUCLEOTIDE SEQUENCE [LARGE SCALE GENOMIC DNA]</scope>
    <source>
        <strain evidence="3">JCM 12140</strain>
    </source>
</reference>
<evidence type="ECO:0000313" key="3">
    <source>
        <dbReference type="Proteomes" id="UP001501742"/>
    </source>
</evidence>
<sequence length="110" mass="12032">MSWTPFLEGSILTHTLTTTRQAVVAFVILTAEAAADVDRTSASTELRNWVGKRIGAIAKPRQVVIVPELPKTRSGKIMRRLLRDAAEGRRIGDTTTLSDPTIMATIAELM</sequence>
<gene>
    <name evidence="2" type="ORF">GCM10009627_30600</name>
</gene>
<name>A0ABP4KBD1_9MICO</name>
<feature type="domain" description="AMP-binding enzyme C-terminal" evidence="1">
    <location>
        <begin position="19"/>
        <end position="76"/>
    </location>
</feature>
<organism evidence="2 3">
    <name type="scientific">Curtobacterium herbarum</name>
    <dbReference type="NCBI Taxonomy" id="150122"/>
    <lineage>
        <taxon>Bacteria</taxon>
        <taxon>Bacillati</taxon>
        <taxon>Actinomycetota</taxon>
        <taxon>Actinomycetes</taxon>
        <taxon>Micrococcales</taxon>
        <taxon>Microbacteriaceae</taxon>
        <taxon>Curtobacterium</taxon>
    </lineage>
</organism>
<dbReference type="PANTHER" id="PTHR24095:SF14">
    <property type="entry name" value="ACETYL-COENZYME A SYNTHETASE 1"/>
    <property type="match status" value="1"/>
</dbReference>
<dbReference type="PANTHER" id="PTHR24095">
    <property type="entry name" value="ACETYL-COENZYME A SYNTHETASE"/>
    <property type="match status" value="1"/>
</dbReference>
<dbReference type="Proteomes" id="UP001501742">
    <property type="component" value="Unassembled WGS sequence"/>
</dbReference>
<dbReference type="EMBL" id="BAAAJX010000017">
    <property type="protein sequence ID" value="GAA1494714.1"/>
    <property type="molecule type" value="Genomic_DNA"/>
</dbReference>
<dbReference type="SUPFAM" id="SSF56801">
    <property type="entry name" value="Acetyl-CoA synthetase-like"/>
    <property type="match status" value="1"/>
</dbReference>
<comment type="caution">
    <text evidence="2">The sequence shown here is derived from an EMBL/GenBank/DDBJ whole genome shotgun (WGS) entry which is preliminary data.</text>
</comment>
<proteinExistence type="predicted"/>
<evidence type="ECO:0000259" key="1">
    <source>
        <dbReference type="Pfam" id="PF13193"/>
    </source>
</evidence>
<dbReference type="Gene3D" id="3.30.300.30">
    <property type="match status" value="1"/>
</dbReference>
<evidence type="ECO:0000313" key="2">
    <source>
        <dbReference type="EMBL" id="GAA1494714.1"/>
    </source>
</evidence>